<name>A0A6L3ZIJ4_9FLAO</name>
<dbReference type="SUPFAM" id="SSF53187">
    <property type="entry name" value="Zn-dependent exopeptidases"/>
    <property type="match status" value="1"/>
</dbReference>
<accession>A0A6L3ZIJ4</accession>
<dbReference type="OrthoDB" id="9767214at2"/>
<dbReference type="EMBL" id="WBVQ01000001">
    <property type="protein sequence ID" value="KAB2817714.1"/>
    <property type="molecule type" value="Genomic_DNA"/>
</dbReference>
<dbReference type="AlphaFoldDB" id="A0A6L3ZIJ4"/>
<dbReference type="Proteomes" id="UP000484164">
    <property type="component" value="Unassembled WGS sequence"/>
</dbReference>
<reference evidence="1 2" key="1">
    <citation type="submission" date="2019-10" db="EMBL/GenBank/DDBJ databases">
        <title>Genome sequence of Phaeocystidibacter marisrubri JCM30614 (type strain).</title>
        <authorList>
            <person name="Bowman J.P."/>
        </authorList>
    </citation>
    <scope>NUCLEOTIDE SEQUENCE [LARGE SCALE GENOMIC DNA]</scope>
    <source>
        <strain evidence="1 2">JCM 30614</strain>
    </source>
</reference>
<evidence type="ECO:0000313" key="2">
    <source>
        <dbReference type="Proteomes" id="UP000484164"/>
    </source>
</evidence>
<organism evidence="1 2">
    <name type="scientific">Phaeocystidibacter marisrubri</name>
    <dbReference type="NCBI Taxonomy" id="1577780"/>
    <lineage>
        <taxon>Bacteria</taxon>
        <taxon>Pseudomonadati</taxon>
        <taxon>Bacteroidota</taxon>
        <taxon>Flavobacteriia</taxon>
        <taxon>Flavobacteriales</taxon>
        <taxon>Phaeocystidibacteraceae</taxon>
        <taxon>Phaeocystidibacter</taxon>
    </lineage>
</organism>
<proteinExistence type="predicted"/>
<sequence length="577" mass="66504">MRVKFTLLLSLVATQISFGQLLDLEMRHEDNQTYTYPELIDAYKKLDEASDNAALIVLGESDYGLPIHALVVTSETTTPENIDSLRQSKWVIAVNNGIHPGESCGVDASLHWLNAMLADPSIDEKTMLVVIPMYNIGGAMNRRPYTRANQNGPINQGFRGNARNYDLNRDLIKADTRNTYALYELFKRFDPEIFVDTHSTNGADYPYEMTLITSPWQKYPAPMRDLVFEAEAFMFNEMEERDVLMSPYVNVFGRTPNAGFAMFEEGAMYTTGYAALCGAVAFVTEAHMLKPYEVRVRATTAFLEGVLDLGREKGSQIRAAKLQYRNASLDSYTIRWEIDSSQHSLLDFQSFKADVVSSAVTTGERLKYSEEVEEVELPYYNRLIEVETVRVPQYYYIPFGQHDIVDRFIAAGVEMDTVTFTRPSRVPEYVVSFNIEAYHLADRPYEGHVMLRDLQVVEDEILIGTYSKLMCYRISTQQRMGRYVVECLEPMASSSFVKWNMFATYFQQKEHYSSYVFEDTAEELLQRYPDLKARFEAMKEGSDEFAQNPSAQLYWIYQQSEWFEPEYMRLPYFKSVN</sequence>
<keyword evidence="2" id="KW-1185">Reference proteome</keyword>
<evidence type="ECO:0000313" key="1">
    <source>
        <dbReference type="EMBL" id="KAB2817714.1"/>
    </source>
</evidence>
<gene>
    <name evidence="1" type="ORF">F8C82_04740</name>
</gene>
<comment type="caution">
    <text evidence="1">The sequence shown here is derived from an EMBL/GenBank/DDBJ whole genome shotgun (WGS) entry which is preliminary data.</text>
</comment>
<dbReference type="RefSeq" id="WP_151692402.1">
    <property type="nucleotide sequence ID" value="NZ_BMGX01000002.1"/>
</dbReference>
<dbReference type="Gene3D" id="3.40.630.10">
    <property type="entry name" value="Zn peptidases"/>
    <property type="match status" value="1"/>
</dbReference>
<protein>
    <submittedName>
        <fullName evidence="1">Uncharacterized protein</fullName>
    </submittedName>
</protein>